<comment type="catalytic activity">
    <reaction evidence="1">
        <text>ATP + protein L-histidine = ADP + protein N-phospho-L-histidine.</text>
        <dbReference type="EC" id="2.7.13.3"/>
    </reaction>
</comment>
<dbReference type="InterPro" id="IPR004358">
    <property type="entry name" value="Sig_transdc_His_kin-like_C"/>
</dbReference>
<dbReference type="InterPro" id="IPR003661">
    <property type="entry name" value="HisK_dim/P_dom"/>
</dbReference>
<dbReference type="SUPFAM" id="SSF47384">
    <property type="entry name" value="Homodimeric domain of signal transducing histidine kinase"/>
    <property type="match status" value="1"/>
</dbReference>
<dbReference type="GO" id="GO:0009927">
    <property type="term" value="F:histidine phosphotransfer kinase activity"/>
    <property type="evidence" value="ECO:0007669"/>
    <property type="project" value="TreeGrafter"/>
</dbReference>
<dbReference type="Pfam" id="PF00072">
    <property type="entry name" value="Response_reg"/>
    <property type="match status" value="2"/>
</dbReference>
<organism evidence="9 10">
    <name type="scientific">Desulfamplus magnetovallimortis</name>
    <dbReference type="NCBI Taxonomy" id="1246637"/>
    <lineage>
        <taxon>Bacteria</taxon>
        <taxon>Pseudomonadati</taxon>
        <taxon>Thermodesulfobacteriota</taxon>
        <taxon>Desulfobacteria</taxon>
        <taxon>Desulfobacterales</taxon>
        <taxon>Desulfobacteraceae</taxon>
        <taxon>Desulfamplus</taxon>
    </lineage>
</organism>
<feature type="modified residue" description="4-aspartylphosphate" evidence="6">
    <location>
        <position position="448"/>
    </location>
</feature>
<evidence type="ECO:0000256" key="5">
    <source>
        <dbReference type="ARBA" id="ARBA00022777"/>
    </source>
</evidence>
<dbReference type="AlphaFoldDB" id="A0A1W1H7A1"/>
<keyword evidence="5 9" id="KW-0418">Kinase</keyword>
<evidence type="ECO:0000256" key="3">
    <source>
        <dbReference type="ARBA" id="ARBA00022553"/>
    </source>
</evidence>
<dbReference type="Gene3D" id="1.10.287.130">
    <property type="match status" value="1"/>
</dbReference>
<dbReference type="EC" id="2.7.13.3" evidence="2"/>
<dbReference type="InterPro" id="IPR003594">
    <property type="entry name" value="HATPase_dom"/>
</dbReference>
<evidence type="ECO:0000313" key="10">
    <source>
        <dbReference type="Proteomes" id="UP000191931"/>
    </source>
</evidence>
<dbReference type="PROSITE" id="PS50110">
    <property type="entry name" value="RESPONSE_REGULATORY"/>
    <property type="match status" value="2"/>
</dbReference>
<gene>
    <name evidence="9" type="ORF">MTBBW1_1310037</name>
</gene>
<dbReference type="GO" id="GO:0000155">
    <property type="term" value="F:phosphorelay sensor kinase activity"/>
    <property type="evidence" value="ECO:0007669"/>
    <property type="project" value="InterPro"/>
</dbReference>
<dbReference type="InterPro" id="IPR005467">
    <property type="entry name" value="His_kinase_dom"/>
</dbReference>
<dbReference type="InterPro" id="IPR036097">
    <property type="entry name" value="HisK_dim/P_sf"/>
</dbReference>
<accession>A0A1W1H7A1</accession>
<dbReference type="PANTHER" id="PTHR43047">
    <property type="entry name" value="TWO-COMPONENT HISTIDINE PROTEIN KINASE"/>
    <property type="match status" value="1"/>
</dbReference>
<dbReference type="Proteomes" id="UP000191931">
    <property type="component" value="Unassembled WGS sequence"/>
</dbReference>
<dbReference type="SMART" id="SM00387">
    <property type="entry name" value="HATPase_c"/>
    <property type="match status" value="1"/>
</dbReference>
<dbReference type="SUPFAM" id="SSF52172">
    <property type="entry name" value="CheY-like"/>
    <property type="match status" value="2"/>
</dbReference>
<dbReference type="InterPro" id="IPR001789">
    <property type="entry name" value="Sig_transdc_resp-reg_receiver"/>
</dbReference>
<dbReference type="PRINTS" id="PR00344">
    <property type="entry name" value="BCTRLSENSOR"/>
</dbReference>
<dbReference type="PANTHER" id="PTHR43047:SF72">
    <property type="entry name" value="OSMOSENSING HISTIDINE PROTEIN KINASE SLN1"/>
    <property type="match status" value="1"/>
</dbReference>
<dbReference type="SMART" id="SM00448">
    <property type="entry name" value="REC"/>
    <property type="match status" value="2"/>
</dbReference>
<dbReference type="InterPro" id="IPR036890">
    <property type="entry name" value="HATPase_C_sf"/>
</dbReference>
<dbReference type="SMART" id="SM00388">
    <property type="entry name" value="HisKA"/>
    <property type="match status" value="1"/>
</dbReference>
<keyword evidence="4 9" id="KW-0808">Transferase</keyword>
<dbReference type="OrthoDB" id="5389366at2"/>
<dbReference type="GO" id="GO:0005886">
    <property type="term" value="C:plasma membrane"/>
    <property type="evidence" value="ECO:0007669"/>
    <property type="project" value="TreeGrafter"/>
</dbReference>
<name>A0A1W1H7A1_9BACT</name>
<dbReference type="CDD" id="cd17534">
    <property type="entry name" value="REC_DC-like"/>
    <property type="match status" value="1"/>
</dbReference>
<feature type="domain" description="Histidine kinase" evidence="7">
    <location>
        <begin position="152"/>
        <end position="376"/>
    </location>
</feature>
<evidence type="ECO:0000313" key="9">
    <source>
        <dbReference type="EMBL" id="SLM28339.1"/>
    </source>
</evidence>
<evidence type="ECO:0000259" key="8">
    <source>
        <dbReference type="PROSITE" id="PS50110"/>
    </source>
</evidence>
<proteinExistence type="predicted"/>
<evidence type="ECO:0000256" key="4">
    <source>
        <dbReference type="ARBA" id="ARBA00022679"/>
    </source>
</evidence>
<dbReference type="Pfam" id="PF02518">
    <property type="entry name" value="HATPase_c"/>
    <property type="match status" value="1"/>
</dbReference>
<feature type="domain" description="Response regulatory" evidence="8">
    <location>
        <begin position="397"/>
        <end position="513"/>
    </location>
</feature>
<dbReference type="CDD" id="cd17546">
    <property type="entry name" value="REC_hyHK_CKI1_RcsC-like"/>
    <property type="match status" value="1"/>
</dbReference>
<dbReference type="RefSeq" id="WP_080804673.1">
    <property type="nucleotide sequence ID" value="NZ_LT828548.1"/>
</dbReference>
<evidence type="ECO:0000259" key="7">
    <source>
        <dbReference type="PROSITE" id="PS50109"/>
    </source>
</evidence>
<keyword evidence="3 6" id="KW-0597">Phosphoprotein</keyword>
<sequence>MSTLATIMIVEDEVLIADAIRESLESMGYSIVSSVTSGEEAVVDAEDKKPDIVLMDIRLSGEMDGIDAADHIYSSYGIPVIFLTAYAEDALLQRASSVGSFGYLLKPFEEYELKAAIEMAIYKARTDRKIKEQERLLRQATKMEAMGTLAGGIAHDFNNLLSIITGYTELLEDDLQSAGMDTEKTHEILKASFRAKKLINQILMFSRKRERRYDIVDIVPIVKETIKFMRASIPSMVFMDYSIEPNLGTILGDPTQIHQVLINLCTNAAQAMEEEGGELFVKITRKILEEPLNCSGVKIPSGRYICISVKDTGPGISKEHIEKIFDPYFTTKEVGKGSGMGLSVVMGIVKSHKGGIIAENSPGSGAIFRVYLPELDDPALTEEFPFDGTVEESGNEHILLVDDDPVVEKVARSMLKKLGYRLTSFTDSQQTFDTFRKNPEIFDLLMTDYTMPGLTGMTLARKCMDIRPDLPVLLCTGYSCNVNEKKAMENGIMGYMMKPFSRKELASKLRFILDR</sequence>
<dbReference type="EMBL" id="FWEV01000037">
    <property type="protein sequence ID" value="SLM28339.1"/>
    <property type="molecule type" value="Genomic_DNA"/>
</dbReference>
<feature type="modified residue" description="4-aspartylphosphate" evidence="6">
    <location>
        <position position="56"/>
    </location>
</feature>
<dbReference type="Pfam" id="PF00512">
    <property type="entry name" value="HisKA"/>
    <property type="match status" value="1"/>
</dbReference>
<protein>
    <recommendedName>
        <fullName evidence="2">histidine kinase</fullName>
        <ecNumber evidence="2">2.7.13.3</ecNumber>
    </recommendedName>
</protein>
<dbReference type="Gene3D" id="3.40.50.2300">
    <property type="match status" value="2"/>
</dbReference>
<reference evidence="9 10" key="1">
    <citation type="submission" date="2017-03" db="EMBL/GenBank/DDBJ databases">
        <authorList>
            <person name="Afonso C.L."/>
            <person name="Miller P.J."/>
            <person name="Scott M.A."/>
            <person name="Spackman E."/>
            <person name="Goraichik I."/>
            <person name="Dimitrov K.M."/>
            <person name="Suarez D.L."/>
            <person name="Swayne D.E."/>
        </authorList>
    </citation>
    <scope>NUCLEOTIDE SEQUENCE [LARGE SCALE GENOMIC DNA]</scope>
    <source>
        <strain evidence="9">PRJEB14757</strain>
    </source>
</reference>
<evidence type="ECO:0000256" key="2">
    <source>
        <dbReference type="ARBA" id="ARBA00012438"/>
    </source>
</evidence>
<dbReference type="Gene3D" id="3.30.565.10">
    <property type="entry name" value="Histidine kinase-like ATPase, C-terminal domain"/>
    <property type="match status" value="1"/>
</dbReference>
<dbReference type="PROSITE" id="PS50109">
    <property type="entry name" value="HIS_KIN"/>
    <property type="match status" value="1"/>
</dbReference>
<dbReference type="SUPFAM" id="SSF55874">
    <property type="entry name" value="ATPase domain of HSP90 chaperone/DNA topoisomerase II/histidine kinase"/>
    <property type="match status" value="1"/>
</dbReference>
<evidence type="ECO:0000256" key="1">
    <source>
        <dbReference type="ARBA" id="ARBA00000085"/>
    </source>
</evidence>
<dbReference type="InterPro" id="IPR011006">
    <property type="entry name" value="CheY-like_superfamily"/>
</dbReference>
<feature type="domain" description="Response regulatory" evidence="8">
    <location>
        <begin position="6"/>
        <end position="121"/>
    </location>
</feature>
<dbReference type="STRING" id="1246637.MTBBW1_1310037"/>
<evidence type="ECO:0000256" key="6">
    <source>
        <dbReference type="PROSITE-ProRule" id="PRU00169"/>
    </source>
</evidence>
<keyword evidence="10" id="KW-1185">Reference proteome</keyword>
<dbReference type="CDD" id="cd00082">
    <property type="entry name" value="HisKA"/>
    <property type="match status" value="1"/>
</dbReference>